<dbReference type="InterPro" id="IPR036615">
    <property type="entry name" value="Mur_ligase_C_dom_sf"/>
</dbReference>
<dbReference type="SUPFAM" id="SSF53623">
    <property type="entry name" value="MurD-like peptide ligases, catalytic domain"/>
    <property type="match status" value="1"/>
</dbReference>
<dbReference type="EC" id="6.3.2.8" evidence="3 14"/>
<dbReference type="SUPFAM" id="SSF51984">
    <property type="entry name" value="MurCD N-terminal domain"/>
    <property type="match status" value="1"/>
</dbReference>
<dbReference type="InterPro" id="IPR000713">
    <property type="entry name" value="Mur_ligase_N"/>
</dbReference>
<comment type="catalytic activity">
    <reaction evidence="13 14">
        <text>UDP-N-acetyl-alpha-D-muramate + L-alanine + ATP = UDP-N-acetyl-alpha-D-muramoyl-L-alanine + ADP + phosphate + H(+)</text>
        <dbReference type="Rhea" id="RHEA:23372"/>
        <dbReference type="ChEBI" id="CHEBI:15378"/>
        <dbReference type="ChEBI" id="CHEBI:30616"/>
        <dbReference type="ChEBI" id="CHEBI:43474"/>
        <dbReference type="ChEBI" id="CHEBI:57972"/>
        <dbReference type="ChEBI" id="CHEBI:70757"/>
        <dbReference type="ChEBI" id="CHEBI:83898"/>
        <dbReference type="ChEBI" id="CHEBI:456216"/>
        <dbReference type="EC" id="6.3.2.8"/>
    </reaction>
</comment>
<dbReference type="Pfam" id="PF01225">
    <property type="entry name" value="Mur_ligase"/>
    <property type="match status" value="1"/>
</dbReference>
<dbReference type="GO" id="GO:0008763">
    <property type="term" value="F:UDP-N-acetylmuramate-L-alanine ligase activity"/>
    <property type="evidence" value="ECO:0007669"/>
    <property type="project" value="UniProtKB-UniRule"/>
</dbReference>
<evidence type="ECO:0000256" key="7">
    <source>
        <dbReference type="ARBA" id="ARBA00022741"/>
    </source>
</evidence>
<keyword evidence="9 14" id="KW-0133">Cell shape</keyword>
<dbReference type="GO" id="GO:0009252">
    <property type="term" value="P:peptidoglycan biosynthetic process"/>
    <property type="evidence" value="ECO:0007669"/>
    <property type="project" value="UniProtKB-UniRule"/>
</dbReference>
<dbReference type="Proteomes" id="UP000319771">
    <property type="component" value="Unassembled WGS sequence"/>
</dbReference>
<organism evidence="18 19">
    <name type="scientific">Eiseniibacteriota bacterium</name>
    <dbReference type="NCBI Taxonomy" id="2212470"/>
    <lineage>
        <taxon>Bacteria</taxon>
        <taxon>Candidatus Eiseniibacteriota</taxon>
    </lineage>
</organism>
<evidence type="ECO:0000256" key="3">
    <source>
        <dbReference type="ARBA" id="ARBA00012211"/>
    </source>
</evidence>
<keyword evidence="8 14" id="KW-0067">ATP-binding</keyword>
<dbReference type="InterPro" id="IPR005758">
    <property type="entry name" value="UDP-N-AcMur_Ala_ligase_MurC"/>
</dbReference>
<dbReference type="AlphaFoldDB" id="A0A538UB33"/>
<reference evidence="18 19" key="1">
    <citation type="journal article" date="2019" name="Nat. Microbiol.">
        <title>Mediterranean grassland soil C-N compound turnover is dependent on rainfall and depth, and is mediated by genomically divergent microorganisms.</title>
        <authorList>
            <person name="Diamond S."/>
            <person name="Andeer P.F."/>
            <person name="Li Z."/>
            <person name="Crits-Christoph A."/>
            <person name="Burstein D."/>
            <person name="Anantharaman K."/>
            <person name="Lane K.R."/>
            <person name="Thomas B.C."/>
            <person name="Pan C."/>
            <person name="Northen T.R."/>
            <person name="Banfield J.F."/>
        </authorList>
    </citation>
    <scope>NUCLEOTIDE SEQUENCE [LARGE SCALE GENOMIC DNA]</scope>
    <source>
        <strain evidence="18">WS_11</strain>
    </source>
</reference>
<dbReference type="SUPFAM" id="SSF53244">
    <property type="entry name" value="MurD-like peptide ligases, peptide-binding domain"/>
    <property type="match status" value="1"/>
</dbReference>
<keyword evidence="10 14" id="KW-0573">Peptidoglycan synthesis</keyword>
<dbReference type="Gene3D" id="3.40.50.720">
    <property type="entry name" value="NAD(P)-binding Rossmann-like Domain"/>
    <property type="match status" value="1"/>
</dbReference>
<evidence type="ECO:0000259" key="17">
    <source>
        <dbReference type="Pfam" id="PF08245"/>
    </source>
</evidence>
<dbReference type="HAMAP" id="MF_00046">
    <property type="entry name" value="MurC"/>
    <property type="match status" value="1"/>
</dbReference>
<keyword evidence="5 14" id="KW-0436">Ligase</keyword>
<evidence type="ECO:0000256" key="14">
    <source>
        <dbReference type="HAMAP-Rule" id="MF_00046"/>
    </source>
</evidence>
<comment type="subcellular location">
    <subcellularLocation>
        <location evidence="1 14">Cytoplasm</location>
    </subcellularLocation>
</comment>
<dbReference type="GO" id="GO:0051301">
    <property type="term" value="P:cell division"/>
    <property type="evidence" value="ECO:0007669"/>
    <property type="project" value="UniProtKB-KW"/>
</dbReference>
<keyword evidence="7 14" id="KW-0547">Nucleotide-binding</keyword>
<gene>
    <name evidence="14" type="primary">murC</name>
    <name evidence="18" type="ORF">E6K81_05585</name>
</gene>
<name>A0A538UB33_UNCEI</name>
<proteinExistence type="inferred from homology"/>
<evidence type="ECO:0000256" key="11">
    <source>
        <dbReference type="ARBA" id="ARBA00023306"/>
    </source>
</evidence>
<evidence type="ECO:0000259" key="16">
    <source>
        <dbReference type="Pfam" id="PF02875"/>
    </source>
</evidence>
<dbReference type="UniPathway" id="UPA00219"/>
<evidence type="ECO:0000256" key="13">
    <source>
        <dbReference type="ARBA" id="ARBA00047833"/>
    </source>
</evidence>
<evidence type="ECO:0000256" key="8">
    <source>
        <dbReference type="ARBA" id="ARBA00022840"/>
    </source>
</evidence>
<dbReference type="Gene3D" id="3.90.190.20">
    <property type="entry name" value="Mur ligase, C-terminal domain"/>
    <property type="match status" value="1"/>
</dbReference>
<feature type="binding site" evidence="14">
    <location>
        <begin position="112"/>
        <end position="118"/>
    </location>
    <ligand>
        <name>ATP</name>
        <dbReference type="ChEBI" id="CHEBI:30616"/>
    </ligand>
</feature>
<feature type="domain" description="Mur ligase C-terminal" evidence="16">
    <location>
        <begin position="311"/>
        <end position="440"/>
    </location>
</feature>
<dbReference type="PANTHER" id="PTHR43445:SF3">
    <property type="entry name" value="UDP-N-ACETYLMURAMATE--L-ALANINE LIGASE"/>
    <property type="match status" value="1"/>
</dbReference>
<dbReference type="Pfam" id="PF08245">
    <property type="entry name" value="Mur_ligase_M"/>
    <property type="match status" value="1"/>
</dbReference>
<dbReference type="EMBL" id="VBPB01000081">
    <property type="protein sequence ID" value="TMQ73118.1"/>
    <property type="molecule type" value="Genomic_DNA"/>
</dbReference>
<keyword evidence="4 14" id="KW-0963">Cytoplasm</keyword>
<evidence type="ECO:0000313" key="19">
    <source>
        <dbReference type="Proteomes" id="UP000319771"/>
    </source>
</evidence>
<keyword evidence="6 14" id="KW-0132">Cell division</keyword>
<dbReference type="GO" id="GO:0005737">
    <property type="term" value="C:cytoplasm"/>
    <property type="evidence" value="ECO:0007669"/>
    <property type="project" value="UniProtKB-SubCell"/>
</dbReference>
<dbReference type="Pfam" id="PF02875">
    <property type="entry name" value="Mur_ligase_C"/>
    <property type="match status" value="1"/>
</dbReference>
<sequence length="463" mass="49124">MYGRTHRIHFIGIGGSGMSGLAEVLLNMGYQVSGSDLRASDTTDRLTQRGGRVFIGHAPANVEGAQVVVYSNAVGDDNPELAAARAGQVPVIPRADMLAELMRMKYGVAVGGAHGKTTTTSLIAAVLARGGLDPTIVVGGRLHAIGANAQLGHGQFLVAEADESDGSFLRLSPAMAVVTNIDREHLDHYKDLQEIRQAFIYFANRVPFYGVAVLCVDDEQVRAILPQVTRRTLLYGTHEEAVVRAERVELLPHGSRFQVSAQGQPLGAIELGLPGRHNVLNALAAVSVGLEVEVGFAHIAEALATFRGVARRFETRGEAGGVRVVDDYGHHPTEIAATLAAARGLGGRVLVLFQPHRFSRTQALRREFGGCFGDADQVWVLDVYAAGEKPIPGVSARLLIESAREQGAQHVRAAHDPDAAVAEVAAVARPGDTVVTLGAGDVWKLGEALLRALSAQVAAGERR</sequence>
<keyword evidence="12 14" id="KW-0961">Cell wall biogenesis/degradation</keyword>
<comment type="function">
    <text evidence="14">Cell wall formation.</text>
</comment>
<evidence type="ECO:0000256" key="1">
    <source>
        <dbReference type="ARBA" id="ARBA00004496"/>
    </source>
</evidence>
<comment type="caution">
    <text evidence="18">The sequence shown here is derived from an EMBL/GenBank/DDBJ whole genome shotgun (WGS) entry which is preliminary data.</text>
</comment>
<comment type="pathway">
    <text evidence="2 14">Cell wall biogenesis; peptidoglycan biosynthesis.</text>
</comment>
<comment type="similarity">
    <text evidence="14">Belongs to the MurCDEF family.</text>
</comment>
<evidence type="ECO:0000259" key="15">
    <source>
        <dbReference type="Pfam" id="PF01225"/>
    </source>
</evidence>
<dbReference type="Gene3D" id="3.40.1190.10">
    <property type="entry name" value="Mur-like, catalytic domain"/>
    <property type="match status" value="1"/>
</dbReference>
<evidence type="ECO:0000256" key="5">
    <source>
        <dbReference type="ARBA" id="ARBA00022598"/>
    </source>
</evidence>
<dbReference type="PANTHER" id="PTHR43445">
    <property type="entry name" value="UDP-N-ACETYLMURAMATE--L-ALANINE LIGASE-RELATED"/>
    <property type="match status" value="1"/>
</dbReference>
<feature type="domain" description="Mur ligase central" evidence="17">
    <location>
        <begin position="110"/>
        <end position="288"/>
    </location>
</feature>
<keyword evidence="11 14" id="KW-0131">Cell cycle</keyword>
<evidence type="ECO:0000256" key="6">
    <source>
        <dbReference type="ARBA" id="ARBA00022618"/>
    </source>
</evidence>
<evidence type="ECO:0000256" key="4">
    <source>
        <dbReference type="ARBA" id="ARBA00022490"/>
    </source>
</evidence>
<dbReference type="InterPro" id="IPR013221">
    <property type="entry name" value="Mur_ligase_cen"/>
</dbReference>
<evidence type="ECO:0000256" key="9">
    <source>
        <dbReference type="ARBA" id="ARBA00022960"/>
    </source>
</evidence>
<dbReference type="GO" id="GO:0008360">
    <property type="term" value="P:regulation of cell shape"/>
    <property type="evidence" value="ECO:0007669"/>
    <property type="project" value="UniProtKB-KW"/>
</dbReference>
<dbReference type="InterPro" id="IPR004101">
    <property type="entry name" value="Mur_ligase_C"/>
</dbReference>
<evidence type="ECO:0000313" key="18">
    <source>
        <dbReference type="EMBL" id="TMQ73118.1"/>
    </source>
</evidence>
<protein>
    <recommendedName>
        <fullName evidence="3 14">UDP-N-acetylmuramate--L-alanine ligase</fullName>
        <ecNumber evidence="3 14">6.3.2.8</ecNumber>
    </recommendedName>
    <alternativeName>
        <fullName evidence="14">UDP-N-acetylmuramoyl-L-alanine synthetase</fullName>
    </alternativeName>
</protein>
<evidence type="ECO:0000256" key="10">
    <source>
        <dbReference type="ARBA" id="ARBA00022984"/>
    </source>
</evidence>
<evidence type="ECO:0000256" key="2">
    <source>
        <dbReference type="ARBA" id="ARBA00004752"/>
    </source>
</evidence>
<dbReference type="InterPro" id="IPR050061">
    <property type="entry name" value="MurCDEF_pg_biosynth"/>
</dbReference>
<dbReference type="GO" id="GO:0071555">
    <property type="term" value="P:cell wall organization"/>
    <property type="evidence" value="ECO:0007669"/>
    <property type="project" value="UniProtKB-KW"/>
</dbReference>
<dbReference type="GO" id="GO:0005524">
    <property type="term" value="F:ATP binding"/>
    <property type="evidence" value="ECO:0007669"/>
    <property type="project" value="UniProtKB-UniRule"/>
</dbReference>
<dbReference type="NCBIfam" id="TIGR01082">
    <property type="entry name" value="murC"/>
    <property type="match status" value="1"/>
</dbReference>
<feature type="domain" description="Mur ligase N-terminal catalytic" evidence="15">
    <location>
        <begin position="7"/>
        <end position="106"/>
    </location>
</feature>
<accession>A0A538UB33</accession>
<dbReference type="InterPro" id="IPR036565">
    <property type="entry name" value="Mur-like_cat_sf"/>
</dbReference>
<evidence type="ECO:0000256" key="12">
    <source>
        <dbReference type="ARBA" id="ARBA00023316"/>
    </source>
</evidence>